<dbReference type="Proteomes" id="UP001446205">
    <property type="component" value="Unassembled WGS sequence"/>
</dbReference>
<protein>
    <submittedName>
        <fullName evidence="1">Uncharacterized protein</fullName>
    </submittedName>
</protein>
<organism evidence="1 2">
    <name type="scientific">Thermithiobacillus plumbiphilus</name>
    <dbReference type="NCBI Taxonomy" id="1729899"/>
    <lineage>
        <taxon>Bacteria</taxon>
        <taxon>Pseudomonadati</taxon>
        <taxon>Pseudomonadota</taxon>
        <taxon>Acidithiobacillia</taxon>
        <taxon>Acidithiobacillales</taxon>
        <taxon>Thermithiobacillaceae</taxon>
        <taxon>Thermithiobacillus</taxon>
    </lineage>
</organism>
<reference evidence="1 2" key="1">
    <citation type="submission" date="2024-04" db="EMBL/GenBank/DDBJ databases">
        <authorList>
            <person name="Abashina T."/>
            <person name="Shaikin A."/>
        </authorList>
    </citation>
    <scope>NUCLEOTIDE SEQUENCE [LARGE SCALE GENOMIC DNA]</scope>
    <source>
        <strain evidence="1 2">AAFK</strain>
    </source>
</reference>
<accession>A0ABU9D5B2</accession>
<keyword evidence="2" id="KW-1185">Reference proteome</keyword>
<comment type="caution">
    <text evidence="1">The sequence shown here is derived from an EMBL/GenBank/DDBJ whole genome shotgun (WGS) entry which is preliminary data.</text>
</comment>
<evidence type="ECO:0000313" key="1">
    <source>
        <dbReference type="EMBL" id="MEK8088734.1"/>
    </source>
</evidence>
<name>A0ABU9D5B2_9PROT</name>
<dbReference type="EMBL" id="JBBPCO010000002">
    <property type="protein sequence ID" value="MEK8088734.1"/>
    <property type="molecule type" value="Genomic_DNA"/>
</dbReference>
<evidence type="ECO:0000313" key="2">
    <source>
        <dbReference type="Proteomes" id="UP001446205"/>
    </source>
</evidence>
<gene>
    <name evidence="1" type="ORF">WOB96_03040</name>
</gene>
<proteinExistence type="predicted"/>
<dbReference type="RefSeq" id="WP_341369800.1">
    <property type="nucleotide sequence ID" value="NZ_JBBPCO010000002.1"/>
</dbReference>
<sequence length="121" mass="13866">MSNSAFDPALELEPLDLNKLDMEALLEPFNTTQLVLGRMLMEQALRELRATVYQLEQPLAPVQWANWWIKSRPYISRIQWSICAQAMIQYLTKFHWAGCSAAIARLEEAEPSLCTSQQAPQ</sequence>